<keyword evidence="2" id="KW-1185">Reference proteome</keyword>
<gene>
    <name evidence="1" type="ORF">LEP1GSC179_0067</name>
</gene>
<evidence type="ECO:0000313" key="1">
    <source>
        <dbReference type="EMBL" id="EKO32405.1"/>
    </source>
</evidence>
<dbReference type="AlphaFoldDB" id="A0A0E2BM90"/>
<name>A0A0E2BM90_9LEPT</name>
<accession>A0A0E2BM90</accession>
<reference evidence="1" key="1">
    <citation type="submission" date="2012-10" db="EMBL/GenBank/DDBJ databases">
        <authorList>
            <person name="Harkins D.M."/>
            <person name="Durkin A.S."/>
            <person name="Brinkac L.M."/>
            <person name="Haft D.H."/>
            <person name="Selengut J.D."/>
            <person name="Sanka R."/>
            <person name="DePew J."/>
            <person name="Purushe J."/>
            <person name="Matthias M.A."/>
            <person name="Vinetz J.M."/>
            <person name="Sutton G.G."/>
            <person name="Nierman W.C."/>
            <person name="Fouts D.E."/>
        </authorList>
    </citation>
    <scope>NUCLEOTIDE SEQUENCE [LARGE SCALE GENOMIC DNA]</scope>
    <source>
        <strain evidence="1">MOR084</strain>
    </source>
</reference>
<organism evidence="1 2">
    <name type="scientific">Leptospira santarosai str. MOR084</name>
    <dbReference type="NCBI Taxonomy" id="1049984"/>
    <lineage>
        <taxon>Bacteria</taxon>
        <taxon>Pseudomonadati</taxon>
        <taxon>Spirochaetota</taxon>
        <taxon>Spirochaetia</taxon>
        <taxon>Leptospirales</taxon>
        <taxon>Leptospiraceae</taxon>
        <taxon>Leptospira</taxon>
    </lineage>
</organism>
<dbReference type="EMBL" id="AHON02000072">
    <property type="protein sequence ID" value="EKO32405.1"/>
    <property type="molecule type" value="Genomic_DNA"/>
</dbReference>
<proteinExistence type="predicted"/>
<evidence type="ECO:0000313" key="2">
    <source>
        <dbReference type="Proteomes" id="UP000006329"/>
    </source>
</evidence>
<sequence>MRELIEKGELSRTNVGEFLRSFSKTKDGKHDWIHFDICPKNLGLNSKKEFRLIDLDSYYEAKEGKFEIKTLAYKRVNVLKKLNEEILIDGVGKVEFTNALIKKFRLEVCLCAIQICAGKLFEHPGRVYNLEEWFWDWLNYQQDQPLNIKEFWKKVVLEYVPQDVPLINIANEYEHLILENSTSASDMHFKESYGEKNANMLTLKENLTTEKDLSKVIDHYAKLIRSDNFTKVDLELYIEILLGVLGRNPERVEYWIEIITISICYVRSAKRSYEYLQNALKHHSTNEDLLNKMRLVELWMQ</sequence>
<comment type="caution">
    <text evidence="1">The sequence shown here is derived from an EMBL/GenBank/DDBJ whole genome shotgun (WGS) entry which is preliminary data.</text>
</comment>
<protein>
    <submittedName>
        <fullName evidence="1">Uncharacterized protein</fullName>
    </submittedName>
</protein>
<dbReference type="RefSeq" id="WP_004485194.1">
    <property type="nucleotide sequence ID" value="NZ_AHON02000072.1"/>
</dbReference>
<dbReference type="Proteomes" id="UP000006329">
    <property type="component" value="Unassembled WGS sequence"/>
</dbReference>